<dbReference type="PROSITE" id="PS52013">
    <property type="entry name" value="ZF_C6H2"/>
    <property type="match status" value="1"/>
</dbReference>
<dbReference type="OrthoDB" id="56741at2759"/>
<name>A0A9N8ESA9_9STRA</name>
<evidence type="ECO:0000256" key="1">
    <source>
        <dbReference type="PROSITE-ProRule" id="PRU01357"/>
    </source>
</evidence>
<dbReference type="EMBL" id="CAICTM010001800">
    <property type="protein sequence ID" value="CAB9526262.1"/>
    <property type="molecule type" value="Genomic_DNA"/>
</dbReference>
<keyword evidence="1" id="KW-0863">Zinc-finger</keyword>
<keyword evidence="4" id="KW-1185">Reference proteome</keyword>
<evidence type="ECO:0000313" key="4">
    <source>
        <dbReference type="Proteomes" id="UP001153069"/>
    </source>
</evidence>
<evidence type="ECO:0000259" key="2">
    <source>
        <dbReference type="PROSITE" id="PS52013"/>
    </source>
</evidence>
<keyword evidence="1" id="KW-0862">Zinc</keyword>
<comment type="similarity">
    <text evidence="1">Belongs to the peptidase M24A family. Methionine aminopeptidase type 1 subfamily.</text>
</comment>
<keyword evidence="1" id="KW-0479">Metal-binding</keyword>
<sequence length="232" mass="26805">MMEMEELLQGLPDVKVERVCWGCQTAEPAGKRFEQCPQCHQEGLVPAVFCSQKCFKKAWPRHKKWHNQEAIKRKNDIAFDTDEFKKILIMCISSLLRNIMKLMLIYSKTILTWQWNVLQKWLNAQRRAEKVALVWRGGAGLWVLIHGLVSPSGLTMNGNFGTVCLDWLEESRVAVKVDGISASKQIKPKNLLEIPFSEKNVALISTLREEDQLKYVRVSRELKLAHVLVEWM</sequence>
<accession>A0A9N8ESA9</accession>
<comment type="caution">
    <text evidence="3">The sequence shown here is derived from an EMBL/GenBank/DDBJ whole genome shotgun (WGS) entry which is preliminary data.</text>
</comment>
<dbReference type="InterPro" id="IPR031615">
    <property type="entry name" value="Zfn-C6H2"/>
</dbReference>
<evidence type="ECO:0000313" key="3">
    <source>
        <dbReference type="EMBL" id="CAB9526262.1"/>
    </source>
</evidence>
<dbReference type="Proteomes" id="UP001153069">
    <property type="component" value="Unassembled WGS sequence"/>
</dbReference>
<proteinExistence type="inferred from homology"/>
<gene>
    <name evidence="3" type="ORF">SEMRO_1802_G298521.1</name>
</gene>
<dbReference type="AlphaFoldDB" id="A0A9N8ESA9"/>
<dbReference type="Gene3D" id="6.10.140.2220">
    <property type="match status" value="1"/>
</dbReference>
<organism evidence="3 4">
    <name type="scientific">Seminavis robusta</name>
    <dbReference type="NCBI Taxonomy" id="568900"/>
    <lineage>
        <taxon>Eukaryota</taxon>
        <taxon>Sar</taxon>
        <taxon>Stramenopiles</taxon>
        <taxon>Ochrophyta</taxon>
        <taxon>Bacillariophyta</taxon>
        <taxon>Bacillariophyceae</taxon>
        <taxon>Bacillariophycidae</taxon>
        <taxon>Naviculales</taxon>
        <taxon>Naviculaceae</taxon>
        <taxon>Seminavis</taxon>
    </lineage>
</organism>
<protein>
    <recommendedName>
        <fullName evidence="2">C6H2-type domain-containing protein</fullName>
    </recommendedName>
</protein>
<dbReference type="Pfam" id="PF15801">
    <property type="entry name" value="zf-C6H2"/>
    <property type="match status" value="1"/>
</dbReference>
<reference evidence="3" key="1">
    <citation type="submission" date="2020-06" db="EMBL/GenBank/DDBJ databases">
        <authorList>
            <consortium name="Plant Systems Biology data submission"/>
        </authorList>
    </citation>
    <scope>NUCLEOTIDE SEQUENCE</scope>
    <source>
        <strain evidence="3">D6</strain>
    </source>
</reference>
<dbReference type="GO" id="GO:0008270">
    <property type="term" value="F:zinc ion binding"/>
    <property type="evidence" value="ECO:0007669"/>
    <property type="project" value="UniProtKB-KW"/>
</dbReference>
<feature type="domain" description="C6H2-type" evidence="2">
    <location>
        <begin position="17"/>
        <end position="73"/>
    </location>
</feature>